<protein>
    <submittedName>
        <fullName evidence="7">UPF0505 protein C16orf62-like</fullName>
    </submittedName>
</protein>
<dbReference type="Proteomes" id="UP000242188">
    <property type="component" value="Unassembled WGS sequence"/>
</dbReference>
<proteinExistence type="inferred from homology"/>
<dbReference type="InterPro" id="IPR029705">
    <property type="entry name" value="VPS35L"/>
</dbReference>
<dbReference type="STRING" id="6573.A0A210QSR7"/>
<evidence type="ECO:0000256" key="1">
    <source>
        <dbReference type="ARBA" id="ARBA00004177"/>
    </source>
</evidence>
<comment type="subcellular location">
    <subcellularLocation>
        <location evidence="1">Endosome</location>
    </subcellularLocation>
</comment>
<comment type="caution">
    <text evidence="7">The sequence shown here is derived from an EMBL/GenBank/DDBJ whole genome shotgun (WGS) entry which is preliminary data.</text>
</comment>
<evidence type="ECO:0000256" key="3">
    <source>
        <dbReference type="ARBA" id="ARBA00022448"/>
    </source>
</evidence>
<dbReference type="GO" id="GO:0015031">
    <property type="term" value="P:protein transport"/>
    <property type="evidence" value="ECO:0007669"/>
    <property type="project" value="UniProtKB-KW"/>
</dbReference>
<gene>
    <name evidence="7" type="ORF">KP79_PYT05618</name>
</gene>
<dbReference type="GO" id="GO:0032456">
    <property type="term" value="P:endocytic recycling"/>
    <property type="evidence" value="ECO:0007669"/>
    <property type="project" value="InterPro"/>
</dbReference>
<evidence type="ECO:0000256" key="4">
    <source>
        <dbReference type="ARBA" id="ARBA00022753"/>
    </source>
</evidence>
<comment type="similarity">
    <text evidence="2">Belongs to the VPS35L family.</text>
</comment>
<dbReference type="AlphaFoldDB" id="A0A210QSR7"/>
<feature type="region of interest" description="Disordered" evidence="6">
    <location>
        <begin position="84"/>
        <end position="112"/>
    </location>
</feature>
<name>A0A210QSR7_MIZYE</name>
<organism evidence="7 8">
    <name type="scientific">Mizuhopecten yessoensis</name>
    <name type="common">Japanese scallop</name>
    <name type="synonym">Patinopecten yessoensis</name>
    <dbReference type="NCBI Taxonomy" id="6573"/>
    <lineage>
        <taxon>Eukaryota</taxon>
        <taxon>Metazoa</taxon>
        <taxon>Spiralia</taxon>
        <taxon>Lophotrochozoa</taxon>
        <taxon>Mollusca</taxon>
        <taxon>Bivalvia</taxon>
        <taxon>Autobranchia</taxon>
        <taxon>Pteriomorphia</taxon>
        <taxon>Pectinida</taxon>
        <taxon>Pectinoidea</taxon>
        <taxon>Pectinidae</taxon>
        <taxon>Mizuhopecten</taxon>
    </lineage>
</organism>
<dbReference type="PANTHER" id="PTHR13673:SF0">
    <property type="entry name" value="VPS35 ENDOSOMAL PROTEIN-SORTING FACTOR-LIKE"/>
    <property type="match status" value="1"/>
</dbReference>
<evidence type="ECO:0000256" key="6">
    <source>
        <dbReference type="SAM" id="MobiDB-lite"/>
    </source>
</evidence>
<evidence type="ECO:0000313" key="8">
    <source>
        <dbReference type="Proteomes" id="UP000242188"/>
    </source>
</evidence>
<keyword evidence="8" id="KW-1185">Reference proteome</keyword>
<reference evidence="7 8" key="1">
    <citation type="journal article" date="2017" name="Nat. Ecol. Evol.">
        <title>Scallop genome provides insights into evolution of bilaterian karyotype and development.</title>
        <authorList>
            <person name="Wang S."/>
            <person name="Zhang J."/>
            <person name="Jiao W."/>
            <person name="Li J."/>
            <person name="Xun X."/>
            <person name="Sun Y."/>
            <person name="Guo X."/>
            <person name="Huan P."/>
            <person name="Dong B."/>
            <person name="Zhang L."/>
            <person name="Hu X."/>
            <person name="Sun X."/>
            <person name="Wang J."/>
            <person name="Zhao C."/>
            <person name="Wang Y."/>
            <person name="Wang D."/>
            <person name="Huang X."/>
            <person name="Wang R."/>
            <person name="Lv J."/>
            <person name="Li Y."/>
            <person name="Zhang Z."/>
            <person name="Liu B."/>
            <person name="Lu W."/>
            <person name="Hui Y."/>
            <person name="Liang J."/>
            <person name="Zhou Z."/>
            <person name="Hou R."/>
            <person name="Li X."/>
            <person name="Liu Y."/>
            <person name="Li H."/>
            <person name="Ning X."/>
            <person name="Lin Y."/>
            <person name="Zhao L."/>
            <person name="Xing Q."/>
            <person name="Dou J."/>
            <person name="Li Y."/>
            <person name="Mao J."/>
            <person name="Guo H."/>
            <person name="Dou H."/>
            <person name="Li T."/>
            <person name="Mu C."/>
            <person name="Jiang W."/>
            <person name="Fu Q."/>
            <person name="Fu X."/>
            <person name="Miao Y."/>
            <person name="Liu J."/>
            <person name="Yu Q."/>
            <person name="Li R."/>
            <person name="Liao H."/>
            <person name="Li X."/>
            <person name="Kong Y."/>
            <person name="Jiang Z."/>
            <person name="Chourrout D."/>
            <person name="Li R."/>
            <person name="Bao Z."/>
        </authorList>
    </citation>
    <scope>NUCLEOTIDE SEQUENCE [LARGE SCALE GENOMIC DNA]</scope>
    <source>
        <strain evidence="7 8">PY_sf001</strain>
    </source>
</reference>
<accession>A0A210QSR7</accession>
<dbReference type="EMBL" id="NEDP02002059">
    <property type="protein sequence ID" value="OWF51807.1"/>
    <property type="molecule type" value="Genomic_DNA"/>
</dbReference>
<dbReference type="OrthoDB" id="1734063at2759"/>
<dbReference type="GO" id="GO:0005768">
    <property type="term" value="C:endosome"/>
    <property type="evidence" value="ECO:0007669"/>
    <property type="project" value="UniProtKB-SubCell"/>
</dbReference>
<keyword evidence="4" id="KW-0967">Endosome</keyword>
<evidence type="ECO:0000313" key="7">
    <source>
        <dbReference type="EMBL" id="OWF51807.1"/>
    </source>
</evidence>
<feature type="compositionally biased region" description="Polar residues" evidence="6">
    <location>
        <begin position="84"/>
        <end position="105"/>
    </location>
</feature>
<keyword evidence="3" id="KW-0813">Transport</keyword>
<evidence type="ECO:0000256" key="5">
    <source>
        <dbReference type="ARBA" id="ARBA00022927"/>
    </source>
</evidence>
<keyword evidence="5" id="KW-0653">Protein transport</keyword>
<dbReference type="PANTHER" id="PTHR13673">
    <property type="entry name" value="ESOPHAGEAL CANCER ASSOCIATED PROTEIN"/>
    <property type="match status" value="1"/>
</dbReference>
<evidence type="ECO:0000256" key="2">
    <source>
        <dbReference type="ARBA" id="ARBA00010704"/>
    </source>
</evidence>
<sequence length="973" mass="110016">MATYEWTPRKRDYLLEARKENLPLEEATSHPLKTISVVEVKSTEKRGTPMKGAGASKAVKTELLDPLSSALEGSDPLSMFAAEVQTQTASKTRSSSLKQTKTGNPSDDLDETFEPWNAKKASILTKYSTSEKLSITTSFLSASDKERVVIKAVTATTVTDKVRNRLEQLDDFEEGSVQEMLNLSQQDYVNRIDELNQALVSAWDNDQRVKALKIAIQCSKLLADTSVIQFYPSKFVLITDILDTFGRLVYDRLKEKAMYYPPGSGVPVKLPDNFTPDQVPESAKETCRNWFYKIASIRELIPRFYVETAILKCYSYLNQGEYTDALKRLMAMIKGIGDPLVAIYARCYLSRVGMLIAPTISDHLMPCFDDFLVSYAQIQGDYVQNVLAMQKLEMPKYLTLFSPALDWLLQCIANRSSEQTLMDVLQKFKKHCKSALLLNSIISAFKPEYIAVRAVEFTEMIRESEDTGFPKHLLHRTLGLCLVMTSPPEEQKLTVLNEVWKAVMKLKNPADYIGSAEIWIEYVVINFKKREVNTILADIIKHMTPDRAFEDYYPQLQSVVAKVVTHIQDFSELFALTKFLPFIDMFQKEAVKVDICKTIMEAFAKHQSEPTNDPVIINALTFICKTMHDSVNALTLADEKKMVSHLISNFVLKISFGKDFEQQLSFYVEARSAFTNLDLVLIQLVQNVNNLAIETRRVVNGNHSRKTGNFVRACAAYCFITIPSLQSNMAQLHLYLLSGQVALLNQCYSQADSCLKAAISLIPDVPKNLYLDGKTRSSEPFLVEFIYNFLSTLLAVPDNPDSGVLYLLRGLLNILQNYTWEQSTDTKVQIYTRVLALLSATSQEVYLYHVDKVDANDAMYGSDPKFLSEVNAICSTLLEEILNHLKTLATPETFKRQSFLALELFNTLICHGDMSQQQSFTLATNLWNLAQKHGQNDTKQMVRCYDLVKRKAEATADKALGDLVKRLPLDSRA</sequence>